<dbReference type="GO" id="GO:0007059">
    <property type="term" value="P:chromosome segregation"/>
    <property type="evidence" value="ECO:0007669"/>
    <property type="project" value="TreeGrafter"/>
</dbReference>
<dbReference type="GO" id="GO:0051382">
    <property type="term" value="P:kinetochore assembly"/>
    <property type="evidence" value="ECO:0007669"/>
    <property type="project" value="InterPro"/>
</dbReference>
<gene>
    <name evidence="10" type="primary">Cenph</name>
    <name evidence="10" type="ORF">CALORN_R08977</name>
</gene>
<feature type="domain" description="Centromere protein H C-terminal" evidence="9">
    <location>
        <begin position="2"/>
        <end position="115"/>
    </location>
</feature>
<sequence>VILETMKHIVLLSQTIMDYEQRVHQKEQQLINIKRERLSLKKYGGEKLQQIHTMKRQKEKQAHVNGTERKKMLKKLEKERQMTAIIQNVFQNIIIGSGVNWAEDQSLTAIVLQLEKNVHIQ</sequence>
<evidence type="ECO:0000313" key="11">
    <source>
        <dbReference type="Proteomes" id="UP000603627"/>
    </source>
</evidence>
<keyword evidence="4" id="KW-0995">Kinetochore</keyword>
<keyword evidence="8" id="KW-0175">Coiled coil</keyword>
<dbReference type="Proteomes" id="UP000603627">
    <property type="component" value="Unassembled WGS sequence"/>
</dbReference>
<organism evidence="10 11">
    <name type="scientific">Calcarius ornatus</name>
    <name type="common">Chestnut-collared longspur</name>
    <dbReference type="NCBI Taxonomy" id="198940"/>
    <lineage>
        <taxon>Eukaryota</taxon>
        <taxon>Metazoa</taxon>
        <taxon>Chordata</taxon>
        <taxon>Craniata</taxon>
        <taxon>Vertebrata</taxon>
        <taxon>Euteleostomi</taxon>
        <taxon>Archelosauria</taxon>
        <taxon>Archosauria</taxon>
        <taxon>Dinosauria</taxon>
        <taxon>Saurischia</taxon>
        <taxon>Theropoda</taxon>
        <taxon>Coelurosauria</taxon>
        <taxon>Aves</taxon>
        <taxon>Neognathae</taxon>
        <taxon>Neoaves</taxon>
        <taxon>Telluraves</taxon>
        <taxon>Australaves</taxon>
        <taxon>Passeriformes</taxon>
        <taxon>Passeroidea</taxon>
        <taxon>Fringillidae</taxon>
        <taxon>Emberizinae</taxon>
        <taxon>Emberizini</taxon>
        <taxon>Calcarius</taxon>
    </lineage>
</organism>
<dbReference type="InterPro" id="IPR040034">
    <property type="entry name" value="CENP-H"/>
</dbReference>
<comment type="similarity">
    <text evidence="7">Belongs to the CENP-H/MCM16 family.</text>
</comment>
<dbReference type="InterPro" id="IPR008426">
    <property type="entry name" value="CENP-H_C"/>
</dbReference>
<keyword evidence="6" id="KW-0137">Centromere</keyword>
<dbReference type="PANTHER" id="PTHR48122">
    <property type="entry name" value="CENTROMERE PROTEIN H"/>
    <property type="match status" value="1"/>
</dbReference>
<proteinExistence type="inferred from homology"/>
<dbReference type="EMBL" id="WBNL01000070">
    <property type="protein sequence ID" value="NXE61118.1"/>
    <property type="molecule type" value="Genomic_DNA"/>
</dbReference>
<dbReference type="GO" id="GO:0043515">
    <property type="term" value="F:kinetochore binding"/>
    <property type="evidence" value="ECO:0007669"/>
    <property type="project" value="TreeGrafter"/>
</dbReference>
<evidence type="ECO:0000256" key="2">
    <source>
        <dbReference type="ARBA" id="ARBA00004629"/>
    </source>
</evidence>
<name>A0A851ZQ98_CALOR</name>
<evidence type="ECO:0000259" key="9">
    <source>
        <dbReference type="Pfam" id="PF05837"/>
    </source>
</evidence>
<evidence type="ECO:0000256" key="6">
    <source>
        <dbReference type="ARBA" id="ARBA00023328"/>
    </source>
</evidence>
<evidence type="ECO:0000256" key="8">
    <source>
        <dbReference type="SAM" id="Coils"/>
    </source>
</evidence>
<feature type="coiled-coil region" evidence="8">
    <location>
        <begin position="9"/>
        <end position="36"/>
    </location>
</feature>
<evidence type="ECO:0000256" key="5">
    <source>
        <dbReference type="ARBA" id="ARBA00023242"/>
    </source>
</evidence>
<comment type="subcellular location">
    <subcellularLocation>
        <location evidence="2">Chromosome</location>
        <location evidence="2">Centromere</location>
        <location evidence="2">Kinetochore</location>
    </subcellularLocation>
    <subcellularLocation>
        <location evidence="1">Nucleus</location>
    </subcellularLocation>
</comment>
<dbReference type="GO" id="GO:0007052">
    <property type="term" value="P:mitotic spindle organization"/>
    <property type="evidence" value="ECO:0007669"/>
    <property type="project" value="TreeGrafter"/>
</dbReference>
<evidence type="ECO:0000313" key="10">
    <source>
        <dbReference type="EMBL" id="NXE61118.1"/>
    </source>
</evidence>
<evidence type="ECO:0000256" key="1">
    <source>
        <dbReference type="ARBA" id="ARBA00004123"/>
    </source>
</evidence>
<protein>
    <submittedName>
        <fullName evidence="10">CENPH protein</fullName>
    </submittedName>
</protein>
<keyword evidence="5" id="KW-0539">Nucleus</keyword>
<dbReference type="GO" id="GO:0005634">
    <property type="term" value="C:nucleus"/>
    <property type="evidence" value="ECO:0007669"/>
    <property type="project" value="UniProtKB-SubCell"/>
</dbReference>
<dbReference type="AlphaFoldDB" id="A0A851ZQ98"/>
<feature type="non-terminal residue" evidence="10">
    <location>
        <position position="121"/>
    </location>
</feature>
<dbReference type="PANTHER" id="PTHR48122:SF1">
    <property type="entry name" value="CENTROMERE PROTEIN H"/>
    <property type="match status" value="1"/>
</dbReference>
<evidence type="ECO:0000256" key="7">
    <source>
        <dbReference type="ARBA" id="ARBA00025735"/>
    </source>
</evidence>
<reference evidence="10" key="1">
    <citation type="submission" date="2019-09" db="EMBL/GenBank/DDBJ databases">
        <title>Bird 10,000 Genomes (B10K) Project - Family phase.</title>
        <authorList>
            <person name="Zhang G."/>
        </authorList>
    </citation>
    <scope>NUCLEOTIDE SEQUENCE</scope>
    <source>
        <strain evidence="10">B10K-DU-015-28</strain>
        <tissue evidence="10">Muscle</tissue>
    </source>
</reference>
<accession>A0A851ZQ98</accession>
<comment type="caution">
    <text evidence="10">The sequence shown here is derived from an EMBL/GenBank/DDBJ whole genome shotgun (WGS) entry which is preliminary data.</text>
</comment>
<keyword evidence="11" id="KW-1185">Reference proteome</keyword>
<dbReference type="GO" id="GO:0000776">
    <property type="term" value="C:kinetochore"/>
    <property type="evidence" value="ECO:0007669"/>
    <property type="project" value="UniProtKB-KW"/>
</dbReference>
<evidence type="ECO:0000256" key="4">
    <source>
        <dbReference type="ARBA" id="ARBA00022838"/>
    </source>
</evidence>
<dbReference type="Pfam" id="PF05837">
    <property type="entry name" value="CENP-H"/>
    <property type="match status" value="1"/>
</dbReference>
<keyword evidence="3" id="KW-0158">Chromosome</keyword>
<feature type="non-terminal residue" evidence="10">
    <location>
        <position position="1"/>
    </location>
</feature>
<evidence type="ECO:0000256" key="3">
    <source>
        <dbReference type="ARBA" id="ARBA00022454"/>
    </source>
</evidence>